<organism evidence="5 6">
    <name type="scientific">Monascus purpureus</name>
    <name type="common">Red mold</name>
    <name type="synonym">Monascus anka</name>
    <dbReference type="NCBI Taxonomy" id="5098"/>
    <lineage>
        <taxon>Eukaryota</taxon>
        <taxon>Fungi</taxon>
        <taxon>Dikarya</taxon>
        <taxon>Ascomycota</taxon>
        <taxon>Pezizomycotina</taxon>
        <taxon>Eurotiomycetes</taxon>
        <taxon>Eurotiomycetidae</taxon>
        <taxon>Eurotiales</taxon>
        <taxon>Aspergillaceae</taxon>
        <taxon>Monascus</taxon>
    </lineage>
</organism>
<dbReference type="SUPFAM" id="SSF57048">
    <property type="entry name" value="Gurmarin-like"/>
    <property type="match status" value="1"/>
</dbReference>
<dbReference type="AlphaFoldDB" id="A0A507QL85"/>
<feature type="chain" id="PRO_5021397526" description="CBM1 domain-containing protein" evidence="4">
    <location>
        <begin position="18"/>
        <end position="62"/>
    </location>
</feature>
<evidence type="ECO:0000256" key="2">
    <source>
        <dbReference type="ARBA" id="ARBA00022854"/>
    </source>
</evidence>
<evidence type="ECO:0000256" key="1">
    <source>
        <dbReference type="ARBA" id="ARBA00022529"/>
    </source>
</evidence>
<dbReference type="Proteomes" id="UP000319663">
    <property type="component" value="Unassembled WGS sequence"/>
</dbReference>
<accession>A0A507QL85</accession>
<name>A0A507QL85_MONPU</name>
<keyword evidence="6" id="KW-1185">Reference proteome</keyword>
<keyword evidence="3" id="KW-1015">Disulfide bond</keyword>
<dbReference type="EMBL" id="VIFY01000278">
    <property type="protein sequence ID" value="TQB67942.1"/>
    <property type="molecule type" value="Genomic_DNA"/>
</dbReference>
<proteinExistence type="predicted"/>
<sequence>MRFTFIAALALIGTALANPVAQDSGKKIPIGQPCKKDGSMGICEGGFCLQAENQPQGTCQQQ</sequence>
<dbReference type="OrthoDB" id="4233515at2759"/>
<reference evidence="5 6" key="1">
    <citation type="submission" date="2019-06" db="EMBL/GenBank/DDBJ databases">
        <title>Wine fermentation using esterase from Monascus purpureus.</title>
        <authorList>
            <person name="Geng C."/>
            <person name="Zhang Y."/>
        </authorList>
    </citation>
    <scope>NUCLEOTIDE SEQUENCE [LARGE SCALE GENOMIC DNA]</scope>
    <source>
        <strain evidence="5">HQ1</strain>
    </source>
</reference>
<dbReference type="Pfam" id="PF11410">
    <property type="entry name" value="Antifungal_pept"/>
    <property type="match status" value="1"/>
</dbReference>
<evidence type="ECO:0000256" key="3">
    <source>
        <dbReference type="ARBA" id="ARBA00023157"/>
    </source>
</evidence>
<evidence type="ECO:0008006" key="7">
    <source>
        <dbReference type="Google" id="ProtNLM"/>
    </source>
</evidence>
<feature type="signal peptide" evidence="4">
    <location>
        <begin position="1"/>
        <end position="17"/>
    </location>
</feature>
<gene>
    <name evidence="5" type="ORF">MPDQ_004314</name>
</gene>
<comment type="caution">
    <text evidence="5">The sequence shown here is derived from an EMBL/GenBank/DDBJ whole genome shotgun (WGS) entry which is preliminary data.</text>
</comment>
<evidence type="ECO:0000313" key="6">
    <source>
        <dbReference type="Proteomes" id="UP000319663"/>
    </source>
</evidence>
<dbReference type="InterPro" id="IPR009101">
    <property type="entry name" value="Gurmarin/antifun_pep"/>
</dbReference>
<dbReference type="InterPro" id="IPR024206">
    <property type="entry name" value="Gurmarin/antimicrobial_peptd"/>
</dbReference>
<keyword evidence="2" id="KW-0960">Knottin</keyword>
<evidence type="ECO:0000313" key="5">
    <source>
        <dbReference type="EMBL" id="TQB67942.1"/>
    </source>
</evidence>
<protein>
    <recommendedName>
        <fullName evidence="7">CBM1 domain-containing protein</fullName>
    </recommendedName>
</protein>
<keyword evidence="1" id="KW-0929">Antimicrobial</keyword>
<keyword evidence="4" id="KW-0732">Signal</keyword>
<evidence type="ECO:0000256" key="4">
    <source>
        <dbReference type="SAM" id="SignalP"/>
    </source>
</evidence>